<dbReference type="PANTHER" id="PTHR10055">
    <property type="entry name" value="TRYPTOPHANYL-TRNA SYNTHETASE"/>
    <property type="match status" value="1"/>
</dbReference>
<keyword evidence="2 8" id="KW-0963">Cytoplasm</keyword>
<evidence type="ECO:0000256" key="8">
    <source>
        <dbReference type="HAMAP-Rule" id="MF_00140"/>
    </source>
</evidence>
<dbReference type="NCBIfam" id="NF008928">
    <property type="entry name" value="PRK12285.1-5"/>
    <property type="match status" value="1"/>
</dbReference>
<dbReference type="RefSeq" id="WP_264555730.1">
    <property type="nucleotide sequence ID" value="NZ_CP109979.1"/>
</dbReference>
<feature type="coiled-coil region" evidence="10">
    <location>
        <begin position="515"/>
        <end position="546"/>
    </location>
</feature>
<evidence type="ECO:0000256" key="3">
    <source>
        <dbReference type="ARBA" id="ARBA00022598"/>
    </source>
</evidence>
<evidence type="ECO:0000256" key="6">
    <source>
        <dbReference type="ARBA" id="ARBA00022917"/>
    </source>
</evidence>
<evidence type="ECO:0000313" key="13">
    <source>
        <dbReference type="Proteomes" id="UP001596417"/>
    </source>
</evidence>
<evidence type="ECO:0000256" key="7">
    <source>
        <dbReference type="ARBA" id="ARBA00023146"/>
    </source>
</evidence>
<dbReference type="PRINTS" id="PR01039">
    <property type="entry name" value="TRNASYNTHTRP"/>
</dbReference>
<dbReference type="InterPro" id="IPR020653">
    <property type="entry name" value="Tryptophan-tRNA-ligase_arc"/>
</dbReference>
<proteinExistence type="inferred from homology"/>
<dbReference type="Gene3D" id="3.40.50.620">
    <property type="entry name" value="HUPs"/>
    <property type="match status" value="1"/>
</dbReference>
<keyword evidence="10" id="KW-0175">Coiled coil</keyword>
<dbReference type="GeneID" id="76200962"/>
<evidence type="ECO:0000313" key="12">
    <source>
        <dbReference type="EMBL" id="MFC7191244.1"/>
    </source>
</evidence>
<gene>
    <name evidence="8" type="primary">trpS</name>
    <name evidence="12" type="ORF">ACFQL7_16505</name>
</gene>
<accession>A0ABD5YPI1</accession>
<dbReference type="GO" id="GO:0004830">
    <property type="term" value="F:tryptophan-tRNA ligase activity"/>
    <property type="evidence" value="ECO:0007669"/>
    <property type="project" value="UniProtKB-UniRule"/>
</dbReference>
<dbReference type="Pfam" id="PF00579">
    <property type="entry name" value="tRNA-synt_1b"/>
    <property type="match status" value="2"/>
</dbReference>
<evidence type="ECO:0000256" key="5">
    <source>
        <dbReference type="ARBA" id="ARBA00022840"/>
    </source>
</evidence>
<keyword evidence="13" id="KW-1185">Reference proteome</keyword>
<evidence type="ECO:0000256" key="9">
    <source>
        <dbReference type="RuleBase" id="RU363036"/>
    </source>
</evidence>
<dbReference type="PANTHER" id="PTHR10055:SF5">
    <property type="entry name" value="TRYPTOPHAN--TRNA LIGASE"/>
    <property type="match status" value="1"/>
</dbReference>
<keyword evidence="3 8" id="KW-0436">Ligase</keyword>
<feature type="short sequence motif" description="'KMSKS' region" evidence="8">
    <location>
        <begin position="432"/>
        <end position="436"/>
    </location>
</feature>
<dbReference type="InterPro" id="IPR002306">
    <property type="entry name" value="Trp-tRNA-ligase"/>
</dbReference>
<keyword evidence="6 8" id="KW-0648">Protein biosynthesis</keyword>
<dbReference type="SUPFAM" id="SSF52374">
    <property type="entry name" value="Nucleotidylyl transferase"/>
    <property type="match status" value="1"/>
</dbReference>
<dbReference type="GO" id="GO:0005737">
    <property type="term" value="C:cytoplasm"/>
    <property type="evidence" value="ECO:0007669"/>
    <property type="project" value="UniProtKB-SubCell"/>
</dbReference>
<dbReference type="Proteomes" id="UP001596417">
    <property type="component" value="Unassembled WGS sequence"/>
</dbReference>
<feature type="short sequence motif" description="'HIGH' region" evidence="8">
    <location>
        <begin position="133"/>
        <end position="141"/>
    </location>
</feature>
<organism evidence="12 13">
    <name type="scientific">Halocatena marina</name>
    <dbReference type="NCBI Taxonomy" id="2934937"/>
    <lineage>
        <taxon>Archaea</taxon>
        <taxon>Methanobacteriati</taxon>
        <taxon>Methanobacteriota</taxon>
        <taxon>Stenosarchaea group</taxon>
        <taxon>Halobacteria</taxon>
        <taxon>Halobacteriales</taxon>
        <taxon>Natronomonadaceae</taxon>
        <taxon>Halocatena</taxon>
    </lineage>
</organism>
<dbReference type="InterPro" id="IPR014729">
    <property type="entry name" value="Rossmann-like_a/b/a_fold"/>
</dbReference>
<evidence type="ECO:0000256" key="4">
    <source>
        <dbReference type="ARBA" id="ARBA00022741"/>
    </source>
</evidence>
<protein>
    <recommendedName>
        <fullName evidence="8">Tryptophan--tRNA ligase</fullName>
        <ecNumber evidence="8">6.1.1.2</ecNumber>
    </recommendedName>
    <alternativeName>
        <fullName evidence="8">Tryptophanyl-tRNA synthetase</fullName>
        <shortName evidence="8">TrpRS</shortName>
    </alternativeName>
</protein>
<evidence type="ECO:0000256" key="1">
    <source>
        <dbReference type="ARBA" id="ARBA00005594"/>
    </source>
</evidence>
<keyword evidence="4 8" id="KW-0547">Nucleotide-binding</keyword>
<evidence type="ECO:0000256" key="10">
    <source>
        <dbReference type="SAM" id="Coils"/>
    </source>
</evidence>
<comment type="function">
    <text evidence="8">Catalyzes the attachment of tryptophan to tRNA(Trp).</text>
</comment>
<dbReference type="FunFam" id="3.40.50.620:FF:000207">
    <property type="entry name" value="Tryptophan--tRNA ligase"/>
    <property type="match status" value="1"/>
</dbReference>
<dbReference type="GO" id="GO:0006436">
    <property type="term" value="P:tryptophanyl-tRNA aminoacylation"/>
    <property type="evidence" value="ECO:0007669"/>
    <property type="project" value="UniProtKB-UniRule"/>
</dbReference>
<comment type="caution">
    <text evidence="12">The sequence shown here is derived from an EMBL/GenBank/DDBJ whole genome shotgun (WGS) entry which is preliminary data.</text>
</comment>
<comment type="catalytic activity">
    <reaction evidence="8">
        <text>tRNA(Trp) + L-tryptophan + ATP = L-tryptophyl-tRNA(Trp) + AMP + diphosphate + H(+)</text>
        <dbReference type="Rhea" id="RHEA:24080"/>
        <dbReference type="Rhea" id="RHEA-COMP:9671"/>
        <dbReference type="Rhea" id="RHEA-COMP:9705"/>
        <dbReference type="ChEBI" id="CHEBI:15378"/>
        <dbReference type="ChEBI" id="CHEBI:30616"/>
        <dbReference type="ChEBI" id="CHEBI:33019"/>
        <dbReference type="ChEBI" id="CHEBI:57912"/>
        <dbReference type="ChEBI" id="CHEBI:78442"/>
        <dbReference type="ChEBI" id="CHEBI:78535"/>
        <dbReference type="ChEBI" id="CHEBI:456215"/>
        <dbReference type="EC" id="6.1.1.2"/>
    </reaction>
</comment>
<keyword evidence="7 8" id="KW-0030">Aminoacyl-tRNA synthetase</keyword>
<dbReference type="InterPro" id="IPR002305">
    <property type="entry name" value="aa-tRNA-synth_Ic"/>
</dbReference>
<comment type="subcellular location">
    <subcellularLocation>
        <location evidence="8">Cytoplasm</location>
    </subcellularLocation>
</comment>
<dbReference type="AlphaFoldDB" id="A0ABD5YPI1"/>
<dbReference type="EMBL" id="JBHTAX010000001">
    <property type="protein sequence ID" value="MFC7191244.1"/>
    <property type="molecule type" value="Genomic_DNA"/>
</dbReference>
<dbReference type="Gene3D" id="1.10.240.10">
    <property type="entry name" value="Tyrosyl-Transfer RNA Synthetase"/>
    <property type="match status" value="1"/>
</dbReference>
<name>A0ABD5YPI1_9EURY</name>
<sequence length="553" mass="62064">MSEETHEHEHKRDQDQDRDPDLKRDAGRDYDHSRETESESAERETEVERRTVTDGGTAGADDVTLDPWGSSTVADYRKLFEEFGIESFDEVLPEVPNPHYLMRRGVIFGHRDYPRVLDGFEPGDAAVLSGFMPTGDPHIGHKLVFDEIIWHQQQGADAYGLIADLEAHSARGLDWDKIDEHARDYLLSLLALGFDPEEGELYRQSTNRTVQDLAFELGIETNISELQSIYGFDGETDVSHMQSVVTQMADILYPQLEEPKPTVIPVGPDQDPHVRLARDLAARMRSFKVTEAYASFETNAAEHALIEDAYEALGGESTSDSDPIRCVAAAEWLSEHHDAPNVEESLRAAGKEPLRPRVRFLDRNATEEAFTALIEAIDGEKRVYEGHIDVFDSSREDAAALAREIEVEHEGYGFYPPSSIYHRFMTGLTGGKMSSSIPSSHISLLDDPEDGYEKVKAATTGGRETAERQRELGGEADKCPVYELYAYLLAADDDEFAKMVYDECVGGERLCGDCKEQAAQLMQEFLREHQEKREEAKAVLESLDLDLGLDERK</sequence>
<evidence type="ECO:0000256" key="11">
    <source>
        <dbReference type="SAM" id="MobiDB-lite"/>
    </source>
</evidence>
<dbReference type="GO" id="GO:0005524">
    <property type="term" value="F:ATP binding"/>
    <property type="evidence" value="ECO:0007669"/>
    <property type="project" value="UniProtKB-UniRule"/>
</dbReference>
<feature type="region of interest" description="Disordered" evidence="11">
    <location>
        <begin position="1"/>
        <end position="66"/>
    </location>
</feature>
<keyword evidence="5 8" id="KW-0067">ATP-binding</keyword>
<dbReference type="HAMAP" id="MF_00140_A">
    <property type="entry name" value="Trp_tRNA_synth_A"/>
    <property type="match status" value="1"/>
</dbReference>
<reference evidence="12 13" key="1">
    <citation type="journal article" date="2019" name="Int. J. Syst. Evol. Microbiol.">
        <title>The Global Catalogue of Microorganisms (GCM) 10K type strain sequencing project: providing services to taxonomists for standard genome sequencing and annotation.</title>
        <authorList>
            <consortium name="The Broad Institute Genomics Platform"/>
            <consortium name="The Broad Institute Genome Sequencing Center for Infectious Disease"/>
            <person name="Wu L."/>
            <person name="Ma J."/>
        </authorList>
    </citation>
    <scope>NUCLEOTIDE SEQUENCE [LARGE SCALE GENOMIC DNA]</scope>
    <source>
        <strain evidence="12 13">RDMS1</strain>
    </source>
</reference>
<evidence type="ECO:0000256" key="2">
    <source>
        <dbReference type="ARBA" id="ARBA00022490"/>
    </source>
</evidence>
<feature type="compositionally biased region" description="Basic and acidic residues" evidence="11">
    <location>
        <begin position="1"/>
        <end position="52"/>
    </location>
</feature>
<dbReference type="EC" id="6.1.1.2" evidence="8"/>
<dbReference type="NCBIfam" id="NF008926">
    <property type="entry name" value="PRK12285.1-3"/>
    <property type="match status" value="1"/>
</dbReference>
<comment type="similarity">
    <text evidence="1 8 9">Belongs to the class-I aminoacyl-tRNA synthetase family.</text>
</comment>